<dbReference type="InterPro" id="IPR050592">
    <property type="entry name" value="GDSL_lipolytic_enzyme"/>
</dbReference>
<sequence length="163" mass="17907">MQPIKFTLFPFTRFSLNVFLISLVFLGDHGGARITLPKNVSVPALIIFGDSIVDQGANNNLNTLIKANFAPYGRDFVSGKPTGRFTNNNTPADFMGNTYLLNIFHDDVSKKWCFLKINLKELGLKDLMPAYLDPSLDDNELLTGVSFASGGTGYDPETPKIAV</sequence>
<accession>A0A2U1KD54</accession>
<organism evidence="2 3">
    <name type="scientific">Artemisia annua</name>
    <name type="common">Sweet wormwood</name>
    <dbReference type="NCBI Taxonomy" id="35608"/>
    <lineage>
        <taxon>Eukaryota</taxon>
        <taxon>Viridiplantae</taxon>
        <taxon>Streptophyta</taxon>
        <taxon>Embryophyta</taxon>
        <taxon>Tracheophyta</taxon>
        <taxon>Spermatophyta</taxon>
        <taxon>Magnoliopsida</taxon>
        <taxon>eudicotyledons</taxon>
        <taxon>Gunneridae</taxon>
        <taxon>Pentapetalae</taxon>
        <taxon>asterids</taxon>
        <taxon>campanulids</taxon>
        <taxon>Asterales</taxon>
        <taxon>Asteraceae</taxon>
        <taxon>Asteroideae</taxon>
        <taxon>Anthemideae</taxon>
        <taxon>Artemisiinae</taxon>
        <taxon>Artemisia</taxon>
    </lineage>
</organism>
<gene>
    <name evidence="2" type="ORF">CTI12_AA616770</name>
</gene>
<dbReference type="PANTHER" id="PTHR45642:SF150">
    <property type="entry name" value="GDSL ESTERASE_LIPASE EXL3"/>
    <property type="match status" value="1"/>
</dbReference>
<proteinExistence type="predicted"/>
<reference evidence="2 3" key="1">
    <citation type="journal article" date="2018" name="Mol. Plant">
        <title>The genome of Artemisia annua provides insight into the evolution of Asteraceae family and artemisinin biosynthesis.</title>
        <authorList>
            <person name="Shen Q."/>
            <person name="Zhang L."/>
            <person name="Liao Z."/>
            <person name="Wang S."/>
            <person name="Yan T."/>
            <person name="Shi P."/>
            <person name="Liu M."/>
            <person name="Fu X."/>
            <person name="Pan Q."/>
            <person name="Wang Y."/>
            <person name="Lv Z."/>
            <person name="Lu X."/>
            <person name="Zhang F."/>
            <person name="Jiang W."/>
            <person name="Ma Y."/>
            <person name="Chen M."/>
            <person name="Hao X."/>
            <person name="Li L."/>
            <person name="Tang Y."/>
            <person name="Lv G."/>
            <person name="Zhou Y."/>
            <person name="Sun X."/>
            <person name="Brodelius P.E."/>
            <person name="Rose J.K.C."/>
            <person name="Tang K."/>
        </authorList>
    </citation>
    <scope>NUCLEOTIDE SEQUENCE [LARGE SCALE GENOMIC DNA]</scope>
    <source>
        <strain evidence="3">cv. Huhao1</strain>
        <tissue evidence="2">Leaf</tissue>
    </source>
</reference>
<dbReference type="EMBL" id="PKPP01021834">
    <property type="protein sequence ID" value="PWA34700.1"/>
    <property type="molecule type" value="Genomic_DNA"/>
</dbReference>
<dbReference type="OrthoDB" id="1600564at2759"/>
<dbReference type="AlphaFoldDB" id="A0A2U1KD54"/>
<feature type="chain" id="PRO_5015397003" evidence="1">
    <location>
        <begin position="32"/>
        <end position="163"/>
    </location>
</feature>
<keyword evidence="1" id="KW-0732">Signal</keyword>
<keyword evidence="3" id="KW-1185">Reference proteome</keyword>
<dbReference type="InterPro" id="IPR036514">
    <property type="entry name" value="SGNH_hydro_sf"/>
</dbReference>
<dbReference type="STRING" id="35608.A0A2U1KD54"/>
<evidence type="ECO:0000313" key="3">
    <source>
        <dbReference type="Proteomes" id="UP000245207"/>
    </source>
</evidence>
<dbReference type="Gene3D" id="3.40.50.1110">
    <property type="entry name" value="SGNH hydrolase"/>
    <property type="match status" value="1"/>
</dbReference>
<dbReference type="PANTHER" id="PTHR45642">
    <property type="entry name" value="GDSL ESTERASE/LIPASE EXL3"/>
    <property type="match status" value="1"/>
</dbReference>
<protein>
    <submittedName>
        <fullName evidence="2">Lipase, GDSL</fullName>
    </submittedName>
</protein>
<evidence type="ECO:0000313" key="2">
    <source>
        <dbReference type="EMBL" id="PWA34700.1"/>
    </source>
</evidence>
<dbReference type="Proteomes" id="UP000245207">
    <property type="component" value="Unassembled WGS sequence"/>
</dbReference>
<comment type="caution">
    <text evidence="2">The sequence shown here is derived from an EMBL/GenBank/DDBJ whole genome shotgun (WGS) entry which is preliminary data.</text>
</comment>
<evidence type="ECO:0000256" key="1">
    <source>
        <dbReference type="SAM" id="SignalP"/>
    </source>
</evidence>
<feature type="signal peptide" evidence="1">
    <location>
        <begin position="1"/>
        <end position="31"/>
    </location>
</feature>
<name>A0A2U1KD54_ARTAN</name>